<dbReference type="RefSeq" id="WP_377563889.1">
    <property type="nucleotide sequence ID" value="NZ_JBHTJZ010000009.1"/>
</dbReference>
<comment type="caution">
    <text evidence="10">The sequence shown here is derived from an EMBL/GenBank/DDBJ whole genome shotgun (WGS) entry which is preliminary data.</text>
</comment>
<dbReference type="SUPFAM" id="SSF52540">
    <property type="entry name" value="P-loop containing nucleoside triphosphate hydrolases"/>
    <property type="match status" value="1"/>
</dbReference>
<dbReference type="InterPro" id="IPR027417">
    <property type="entry name" value="P-loop_NTPase"/>
</dbReference>
<dbReference type="Proteomes" id="UP001596989">
    <property type="component" value="Unassembled WGS sequence"/>
</dbReference>
<evidence type="ECO:0000256" key="5">
    <source>
        <dbReference type="ARBA" id="ARBA00022741"/>
    </source>
</evidence>
<dbReference type="InterPro" id="IPR017871">
    <property type="entry name" value="ABC_transporter-like_CS"/>
</dbReference>
<evidence type="ECO:0000256" key="7">
    <source>
        <dbReference type="ARBA" id="ARBA00022967"/>
    </source>
</evidence>
<evidence type="ECO:0000256" key="1">
    <source>
        <dbReference type="ARBA" id="ARBA00004202"/>
    </source>
</evidence>
<dbReference type="InterPro" id="IPR003439">
    <property type="entry name" value="ABC_transporter-like_ATP-bd"/>
</dbReference>
<evidence type="ECO:0000313" key="10">
    <source>
        <dbReference type="EMBL" id="MFD0959565.1"/>
    </source>
</evidence>
<feature type="domain" description="ABC transporter" evidence="9">
    <location>
        <begin position="4"/>
        <end position="233"/>
    </location>
</feature>
<keyword evidence="5" id="KW-0547">Nucleotide-binding</keyword>
<dbReference type="EMBL" id="JBHTJZ010000009">
    <property type="protein sequence ID" value="MFD0959565.1"/>
    <property type="molecule type" value="Genomic_DNA"/>
</dbReference>
<dbReference type="InterPro" id="IPR015856">
    <property type="entry name" value="ABC_transpr_CbiO/EcfA_su"/>
</dbReference>
<name>A0ABW3HPV0_9BACL</name>
<keyword evidence="4" id="KW-1003">Cell membrane</keyword>
<evidence type="ECO:0000256" key="6">
    <source>
        <dbReference type="ARBA" id="ARBA00022840"/>
    </source>
</evidence>
<dbReference type="PROSITE" id="PS00211">
    <property type="entry name" value="ABC_TRANSPORTER_1"/>
    <property type="match status" value="1"/>
</dbReference>
<dbReference type="InterPro" id="IPR003593">
    <property type="entry name" value="AAA+_ATPase"/>
</dbReference>
<evidence type="ECO:0000256" key="2">
    <source>
        <dbReference type="ARBA" id="ARBA00005417"/>
    </source>
</evidence>
<comment type="similarity">
    <text evidence="2">Belongs to the ABC transporter superfamily.</text>
</comment>
<keyword evidence="11" id="KW-1185">Reference proteome</keyword>
<protein>
    <submittedName>
        <fullName evidence="10">ATP-binding cassette domain-containing protein</fullName>
    </submittedName>
</protein>
<keyword evidence="8" id="KW-0472">Membrane</keyword>
<reference evidence="11" key="1">
    <citation type="journal article" date="2019" name="Int. J. Syst. Evol. Microbiol.">
        <title>The Global Catalogue of Microorganisms (GCM) 10K type strain sequencing project: providing services to taxonomists for standard genome sequencing and annotation.</title>
        <authorList>
            <consortium name="The Broad Institute Genomics Platform"/>
            <consortium name="The Broad Institute Genome Sequencing Center for Infectious Disease"/>
            <person name="Wu L."/>
            <person name="Ma J."/>
        </authorList>
    </citation>
    <scope>NUCLEOTIDE SEQUENCE [LARGE SCALE GENOMIC DNA]</scope>
    <source>
        <strain evidence="11">CCUG 59129</strain>
    </source>
</reference>
<keyword evidence="6 10" id="KW-0067">ATP-binding</keyword>
<keyword evidence="3" id="KW-0813">Transport</keyword>
<evidence type="ECO:0000259" key="9">
    <source>
        <dbReference type="PROSITE" id="PS50893"/>
    </source>
</evidence>
<comment type="subcellular location">
    <subcellularLocation>
        <location evidence="1">Cell membrane</location>
        <topology evidence="1">Peripheral membrane protein</topology>
    </subcellularLocation>
</comment>
<dbReference type="PANTHER" id="PTHR43553">
    <property type="entry name" value="HEAVY METAL TRANSPORTER"/>
    <property type="match status" value="1"/>
</dbReference>
<keyword evidence="7" id="KW-1278">Translocase</keyword>
<dbReference type="CDD" id="cd03225">
    <property type="entry name" value="ABC_cobalt_CbiO_domain1"/>
    <property type="match status" value="1"/>
</dbReference>
<organism evidence="10 11">
    <name type="scientific">Paenibacillus chungangensis</name>
    <dbReference type="NCBI Taxonomy" id="696535"/>
    <lineage>
        <taxon>Bacteria</taxon>
        <taxon>Bacillati</taxon>
        <taxon>Bacillota</taxon>
        <taxon>Bacilli</taxon>
        <taxon>Bacillales</taxon>
        <taxon>Paenibacillaceae</taxon>
        <taxon>Paenibacillus</taxon>
    </lineage>
</organism>
<evidence type="ECO:0000256" key="3">
    <source>
        <dbReference type="ARBA" id="ARBA00022448"/>
    </source>
</evidence>
<dbReference type="Pfam" id="PF00005">
    <property type="entry name" value="ABC_tran"/>
    <property type="match status" value="1"/>
</dbReference>
<proteinExistence type="inferred from homology"/>
<evidence type="ECO:0000313" key="11">
    <source>
        <dbReference type="Proteomes" id="UP001596989"/>
    </source>
</evidence>
<sequence length="275" mass="29869">MDVVRLKNVSYVPETYTNEAGPELLRDINLTIRAGEWVTLLGLNGSGKSTLAGVIAGRLKKGITGEREIGWLQNGFLPIVMQQPDAGIIGGTAWEDVVLLLEQFGAPQEEIIPRAERALTQLGLGTVMKESIHTLSGGQKQLAAIAGCLAVEASLLLLDEVTSMLDAEASEYVLRRVRKLHATGTTVIWVTQKTEELLSDDRVLVVADGGIRYDGKAGTLFRESGSSGYERLVRQLGMPAPFAAQAAWELQKRGIELEPFPFTPQQLLEAVNQYG</sequence>
<accession>A0ABW3HPV0</accession>
<dbReference type="SMART" id="SM00382">
    <property type="entry name" value="AAA"/>
    <property type="match status" value="1"/>
</dbReference>
<dbReference type="InterPro" id="IPR050095">
    <property type="entry name" value="ECF_ABC_transporter_ATP-bd"/>
</dbReference>
<evidence type="ECO:0000256" key="4">
    <source>
        <dbReference type="ARBA" id="ARBA00022475"/>
    </source>
</evidence>
<evidence type="ECO:0000256" key="8">
    <source>
        <dbReference type="ARBA" id="ARBA00023136"/>
    </source>
</evidence>
<dbReference type="Gene3D" id="3.40.50.300">
    <property type="entry name" value="P-loop containing nucleotide triphosphate hydrolases"/>
    <property type="match status" value="1"/>
</dbReference>
<dbReference type="PROSITE" id="PS50893">
    <property type="entry name" value="ABC_TRANSPORTER_2"/>
    <property type="match status" value="1"/>
</dbReference>
<gene>
    <name evidence="10" type="ORF">ACFQ2I_09175</name>
</gene>
<dbReference type="GO" id="GO:0005524">
    <property type="term" value="F:ATP binding"/>
    <property type="evidence" value="ECO:0007669"/>
    <property type="project" value="UniProtKB-KW"/>
</dbReference>
<dbReference type="PANTHER" id="PTHR43553:SF2">
    <property type="entry name" value="PEPTIDE EXPORT ATP-BINDING PROTEIN YYDI-RELATED"/>
    <property type="match status" value="1"/>
</dbReference>